<dbReference type="EMBL" id="JGZJ01000010">
    <property type="protein sequence ID" value="KFI80837.1"/>
    <property type="molecule type" value="Genomic_DNA"/>
</dbReference>
<dbReference type="InterPro" id="IPR057893">
    <property type="entry name" value="LRV_2"/>
</dbReference>
<feature type="domain" description="Leucine rich repeat variant" evidence="2">
    <location>
        <begin position="46"/>
        <end position="101"/>
    </location>
</feature>
<reference evidence="3 4" key="1">
    <citation type="submission" date="2014-03" db="EMBL/GenBank/DDBJ databases">
        <title>Genomics of Bifidobacteria.</title>
        <authorList>
            <person name="Ventura M."/>
            <person name="Milani C."/>
            <person name="Lugli G.A."/>
        </authorList>
    </citation>
    <scope>NUCLEOTIDE SEQUENCE [LARGE SCALE GENOMIC DNA]</scope>
    <source>
        <strain evidence="3 4">LMG 21816</strain>
    </source>
</reference>
<dbReference type="RefSeq" id="WP_081883237.1">
    <property type="nucleotide sequence ID" value="NZ_CAYKTB010000007.1"/>
</dbReference>
<sequence>MTTRLARLQTHTQQRSASTTQERLHALTLQRIRQATAAVPPPPLQPTPAIACAPDTPVETLWAIARSHPELRRWIVANPNADADLLEYISQQGGPHVRRSLDILLASLA</sequence>
<protein>
    <recommendedName>
        <fullName evidence="2">Leucine rich repeat variant domain-containing protein</fullName>
    </recommendedName>
</protein>
<dbReference type="Proteomes" id="UP000029109">
    <property type="component" value="Unassembled WGS sequence"/>
</dbReference>
<feature type="region of interest" description="Disordered" evidence="1">
    <location>
        <begin position="1"/>
        <end position="21"/>
    </location>
</feature>
<dbReference type="AlphaFoldDB" id="A0A7V8HP52"/>
<gene>
    <name evidence="3" type="ORF">BPULL_0366</name>
</gene>
<dbReference type="Pfam" id="PF25591">
    <property type="entry name" value="LRV_2"/>
    <property type="match status" value="1"/>
</dbReference>
<evidence type="ECO:0000313" key="4">
    <source>
        <dbReference type="Proteomes" id="UP000029109"/>
    </source>
</evidence>
<evidence type="ECO:0000313" key="3">
    <source>
        <dbReference type="EMBL" id="KFI80837.1"/>
    </source>
</evidence>
<proteinExistence type="predicted"/>
<name>A0A7V8HP52_9BIFI</name>
<evidence type="ECO:0000259" key="2">
    <source>
        <dbReference type="Pfam" id="PF25591"/>
    </source>
</evidence>
<comment type="caution">
    <text evidence="3">The sequence shown here is derived from an EMBL/GenBank/DDBJ whole genome shotgun (WGS) entry which is preliminary data.</text>
</comment>
<evidence type="ECO:0000256" key="1">
    <source>
        <dbReference type="SAM" id="MobiDB-lite"/>
    </source>
</evidence>
<accession>A0A7V8HP52</accession>
<organism evidence="3 4">
    <name type="scientific">Bifidobacterium pullorum</name>
    <dbReference type="NCBI Taxonomy" id="78448"/>
    <lineage>
        <taxon>Bacteria</taxon>
        <taxon>Bacillati</taxon>
        <taxon>Actinomycetota</taxon>
        <taxon>Actinomycetes</taxon>
        <taxon>Bifidobacteriales</taxon>
        <taxon>Bifidobacteriaceae</taxon>
        <taxon>Bifidobacterium</taxon>
    </lineage>
</organism>